<evidence type="ECO:0000259" key="4">
    <source>
        <dbReference type="PROSITE" id="PS51109"/>
    </source>
</evidence>
<dbReference type="Proteomes" id="UP000694300">
    <property type="component" value="Unassembled WGS sequence"/>
</dbReference>
<gene>
    <name evidence="5" type="ORF">I4I82_18195</name>
</gene>
<reference evidence="5 6" key="1">
    <citation type="submission" date="2020-11" db="EMBL/GenBank/DDBJ databases">
        <title>Pseudonocardia abyssalis sp. nov. and Pseudonocardia oceani sp. nov., description and phylogenomic analysis of two novel actinomycetes isolated from the deep Southern Ocean.</title>
        <authorList>
            <person name="Parra J."/>
        </authorList>
    </citation>
    <scope>NUCLEOTIDE SEQUENCE [LARGE SCALE GENOMIC DNA]</scope>
    <source>
        <strain evidence="6">KRD185</strain>
    </source>
</reference>
<evidence type="ECO:0000313" key="6">
    <source>
        <dbReference type="Proteomes" id="UP000694300"/>
    </source>
</evidence>
<dbReference type="CDD" id="cd13925">
    <property type="entry name" value="RPF"/>
    <property type="match status" value="1"/>
</dbReference>
<comment type="caution">
    <text evidence="5">The sequence shown here is derived from an EMBL/GenBank/DDBJ whole genome shotgun (WGS) entry which is preliminary data.</text>
</comment>
<keyword evidence="1" id="KW-0732">Signal</keyword>
<evidence type="ECO:0000313" key="5">
    <source>
        <dbReference type="EMBL" id="MBW0129595.1"/>
    </source>
</evidence>
<feature type="domain" description="G5" evidence="4">
    <location>
        <begin position="361"/>
        <end position="441"/>
    </location>
</feature>
<dbReference type="SMART" id="SM01208">
    <property type="entry name" value="G5"/>
    <property type="match status" value="1"/>
</dbReference>
<dbReference type="Pfam" id="PF06737">
    <property type="entry name" value="Transglycosylas"/>
    <property type="match status" value="1"/>
</dbReference>
<dbReference type="Pfam" id="PF07501">
    <property type="entry name" value="G5"/>
    <property type="match status" value="1"/>
</dbReference>
<accession>A0ABS6UBK4</accession>
<dbReference type="InterPro" id="IPR010618">
    <property type="entry name" value="RPF"/>
</dbReference>
<evidence type="ECO:0000256" key="1">
    <source>
        <dbReference type="ARBA" id="ARBA00022729"/>
    </source>
</evidence>
<proteinExistence type="predicted"/>
<evidence type="ECO:0000256" key="3">
    <source>
        <dbReference type="SAM" id="MobiDB-lite"/>
    </source>
</evidence>
<protein>
    <submittedName>
        <fullName evidence="5">Transglycosylase family protein</fullName>
    </submittedName>
</protein>
<keyword evidence="6" id="KW-1185">Reference proteome</keyword>
<keyword evidence="2" id="KW-0378">Hydrolase</keyword>
<dbReference type="EMBL" id="JADQDF010000001">
    <property type="protein sequence ID" value="MBW0129595.1"/>
    <property type="molecule type" value="Genomic_DNA"/>
</dbReference>
<dbReference type="PROSITE" id="PS51109">
    <property type="entry name" value="G5"/>
    <property type="match status" value="1"/>
</dbReference>
<name>A0ABS6UBK4_9PSEU</name>
<sequence>MGEFVSPEPVSVGHPGSLPLDDDGWFGTAEVFPEPSAVPEIENAPVIGRPVRMRLLGIPEIEPLPPTGPITIVRDDQRPEELTGPMAPLLLDEGLTGPLAVVEAPEAPAPAEAPADTEVDEPHTEQFAAVVVEEPAPAPAPALAAAPAAVARPVPALPAPRGARTARIGVRATVLAVLLALVGGGAGALAMDKAVVLSVDGQERTLHTFAGDVAGALAAAGMVPSPQDRVQPALPTDVADGDYIIVNRARPLTLVEGGQERQVWTTAASVQEALSSLGMDAAPIQMSTSPDATIPLSGLALELNIPRTVSLADGSAAQVPVTTSAGTVAGLLAEQGVTLGPDDVSVPSPDTALADGTAVQIVRNGEGEVIETRTIAPPEEVVEDPEMPRGEREVVDPGTPGEQTAVVRVFVQNGQEVRRVQVRAGSTTPPTPRIVRVGTNDDVPQAPAVSDGGVWDRLVQCEATGNWAINTGNGYYGGLQFDRSTWQAYGGGEYADLPHQASREEQIAIATKVRDDRGGYGAWPACSRKLGLPR</sequence>
<dbReference type="InterPro" id="IPR011098">
    <property type="entry name" value="G5_dom"/>
</dbReference>
<dbReference type="RefSeq" id="WP_218595898.1">
    <property type="nucleotide sequence ID" value="NZ_JADQDF010000001.1"/>
</dbReference>
<organism evidence="5 6">
    <name type="scientific">Pseudonocardia oceani</name>
    <dbReference type="NCBI Taxonomy" id="2792013"/>
    <lineage>
        <taxon>Bacteria</taxon>
        <taxon>Bacillati</taxon>
        <taxon>Actinomycetota</taxon>
        <taxon>Actinomycetes</taxon>
        <taxon>Pseudonocardiales</taxon>
        <taxon>Pseudonocardiaceae</taxon>
        <taxon>Pseudonocardia</taxon>
    </lineage>
</organism>
<feature type="region of interest" description="Disordered" evidence="3">
    <location>
        <begin position="423"/>
        <end position="448"/>
    </location>
</feature>
<evidence type="ECO:0000256" key="2">
    <source>
        <dbReference type="ARBA" id="ARBA00022801"/>
    </source>
</evidence>
<dbReference type="InterPro" id="IPR007137">
    <property type="entry name" value="DUF348"/>
</dbReference>
<dbReference type="Pfam" id="PF03990">
    <property type="entry name" value="DUF348"/>
    <property type="match status" value="3"/>
</dbReference>